<keyword evidence="3 12" id="KW-1134">Transmembrane beta strand</keyword>
<dbReference type="InterPro" id="IPR011662">
    <property type="entry name" value="Secretin/TonB_short_N"/>
</dbReference>
<evidence type="ECO:0000256" key="3">
    <source>
        <dbReference type="ARBA" id="ARBA00022452"/>
    </source>
</evidence>
<evidence type="ECO:0000256" key="4">
    <source>
        <dbReference type="ARBA" id="ARBA00022496"/>
    </source>
</evidence>
<name>A0A3L7Z4J9_9BACE</name>
<evidence type="ECO:0000256" key="11">
    <source>
        <dbReference type="ARBA" id="ARBA00023237"/>
    </source>
</evidence>
<dbReference type="InterPro" id="IPR008969">
    <property type="entry name" value="CarboxyPept-like_regulatory"/>
</dbReference>
<keyword evidence="9 12" id="KW-0472">Membrane</keyword>
<dbReference type="EMBL" id="RAZM01000047">
    <property type="protein sequence ID" value="RLT79487.1"/>
    <property type="molecule type" value="Genomic_DNA"/>
</dbReference>
<dbReference type="InterPro" id="IPR023996">
    <property type="entry name" value="TonB-dep_OMP_SusC/RagA"/>
</dbReference>
<evidence type="ECO:0000256" key="5">
    <source>
        <dbReference type="ARBA" id="ARBA00022692"/>
    </source>
</evidence>
<keyword evidence="4" id="KW-0406">Ion transport</keyword>
<evidence type="ECO:0000256" key="7">
    <source>
        <dbReference type="ARBA" id="ARBA00023004"/>
    </source>
</evidence>
<dbReference type="NCBIfam" id="TIGR04056">
    <property type="entry name" value="OMP_RagA_SusC"/>
    <property type="match status" value="1"/>
</dbReference>
<evidence type="ECO:0000256" key="8">
    <source>
        <dbReference type="ARBA" id="ARBA00023077"/>
    </source>
</evidence>
<dbReference type="InterPro" id="IPR037066">
    <property type="entry name" value="Plug_dom_sf"/>
</dbReference>
<organism evidence="16 17">
    <name type="scientific">Bacteroides acidifaciens</name>
    <dbReference type="NCBI Taxonomy" id="85831"/>
    <lineage>
        <taxon>Bacteria</taxon>
        <taxon>Pseudomonadati</taxon>
        <taxon>Bacteroidota</taxon>
        <taxon>Bacteroidia</taxon>
        <taxon>Bacteroidales</taxon>
        <taxon>Bacteroidaceae</taxon>
        <taxon>Bacteroides</taxon>
    </lineage>
</organism>
<dbReference type="SUPFAM" id="SSF56935">
    <property type="entry name" value="Porins"/>
    <property type="match status" value="1"/>
</dbReference>
<reference evidence="16 17" key="1">
    <citation type="submission" date="2018-09" db="EMBL/GenBank/DDBJ databases">
        <title>Murine metabolic-syndrome-specific gut microbial biobank.</title>
        <authorList>
            <person name="Liu C."/>
        </authorList>
    </citation>
    <scope>NUCLEOTIDE SEQUENCE [LARGE SCALE GENOMIC DNA]</scope>
    <source>
        <strain evidence="16 17">0.1X-D8-26</strain>
    </source>
</reference>
<feature type="domain" description="Secretin/TonB short N-terminal" evidence="15">
    <location>
        <begin position="57"/>
        <end position="107"/>
    </location>
</feature>
<dbReference type="SMART" id="SM00965">
    <property type="entry name" value="STN"/>
    <property type="match status" value="1"/>
</dbReference>
<dbReference type="InterPro" id="IPR000531">
    <property type="entry name" value="Beta-barrel_TonB"/>
</dbReference>
<keyword evidence="11 12" id="KW-0998">Cell outer membrane</keyword>
<evidence type="ECO:0000256" key="10">
    <source>
        <dbReference type="ARBA" id="ARBA00023170"/>
    </source>
</evidence>
<comment type="caution">
    <text evidence="16">The sequence shown here is derived from an EMBL/GenBank/DDBJ whole genome shotgun (WGS) entry which is preliminary data.</text>
</comment>
<dbReference type="STRING" id="1235814.GCA_000613385_02634"/>
<dbReference type="Pfam" id="PF07660">
    <property type="entry name" value="STN"/>
    <property type="match status" value="1"/>
</dbReference>
<keyword evidence="5 12" id="KW-0812">Transmembrane</keyword>
<evidence type="ECO:0000256" key="6">
    <source>
        <dbReference type="ARBA" id="ARBA00022729"/>
    </source>
</evidence>
<evidence type="ECO:0000313" key="16">
    <source>
        <dbReference type="EMBL" id="RLT79487.1"/>
    </source>
</evidence>
<dbReference type="Proteomes" id="UP000267159">
    <property type="component" value="Unassembled WGS sequence"/>
</dbReference>
<feature type="signal peptide" evidence="14">
    <location>
        <begin position="1"/>
        <end position="27"/>
    </location>
</feature>
<dbReference type="Pfam" id="PF07715">
    <property type="entry name" value="Plug"/>
    <property type="match status" value="1"/>
</dbReference>
<dbReference type="PANTHER" id="PTHR30069">
    <property type="entry name" value="TONB-DEPENDENT OUTER MEMBRANE RECEPTOR"/>
    <property type="match status" value="1"/>
</dbReference>
<evidence type="ECO:0000256" key="12">
    <source>
        <dbReference type="PROSITE-ProRule" id="PRU01360"/>
    </source>
</evidence>
<dbReference type="Gene3D" id="2.40.170.20">
    <property type="entry name" value="TonB-dependent receptor, beta-barrel domain"/>
    <property type="match status" value="1"/>
</dbReference>
<dbReference type="NCBIfam" id="TIGR04057">
    <property type="entry name" value="SusC_RagA_signa"/>
    <property type="match status" value="1"/>
</dbReference>
<dbReference type="GO" id="GO:0009279">
    <property type="term" value="C:cell outer membrane"/>
    <property type="evidence" value="ECO:0007669"/>
    <property type="project" value="UniProtKB-SubCell"/>
</dbReference>
<dbReference type="Gene3D" id="3.55.50.30">
    <property type="match status" value="1"/>
</dbReference>
<dbReference type="GO" id="GO:0044718">
    <property type="term" value="P:siderophore transmembrane transport"/>
    <property type="evidence" value="ECO:0007669"/>
    <property type="project" value="TreeGrafter"/>
</dbReference>
<dbReference type="SUPFAM" id="SSF49464">
    <property type="entry name" value="Carboxypeptidase regulatory domain-like"/>
    <property type="match status" value="1"/>
</dbReference>
<sequence>MTEKLISKGLMLAISLILSCTTPLAYAQTSQPEKITVTVSKKPLENVLEKLSKQYGYQFFYNASLLKGVNVSVSLQEAEIDNVMKTLLTGTGLQYSIKGRTIVITTIPKKAIAQTPLNGRVTDSDGNVLPGVSIFTQDKSQGTITDIDGRFTFSKPLTYGTVLNFSSVGMKPHDVVYSGEQLLQVVMVEDVKQLDAVIVTGFQTISRERATGAATIVKSNYLDKIQAPDLSSKLEGATPGLTSYNGKMSIRGTSTFSTSIGTTPLLVLDGQPITGVGINELNPEDIETITVLKDAAATSLYGVRASNGVIVVTTKRGTGKKPNINVSANFYLNPLPSLDYCHYASTSDIIDYERDYLINNPNYQENPLDYFDLLNDIKAPSYISTVDRLYYRLAKGEITESQLNASLDLLRKNDYRKAYRDELQQMNFVQDYNLSLSKAGDKSNFFFSARYENESTYNKNNSFDKFTFYMKNELDLTKWFKLTVGTNVGIGNTSYSQAGYQGTTVAMPYETLYNEDGSYAYIYPHNYFNSQTVNQTEGLKPMGYNAVEESTKNMQDTDDLYWKLFTHADFKLLKGLNFGVKFQYEKRDQNTERQDEEDSYYMRNMINRHAATNPQGGFTYYIPEGGRMEESHARWSYMNLRAQFDYQTTINDKHEITALLGGEIREDKYRKTIGERYGYDEQKLVYKQVDWAALNKGVIGQLSSNPFQKQEQLFVNDSHHRYVSAYFNAGYSYDTRYALNGSVRIEQADLFGTDPKYRYRPLWSVGASWNISNEEFMKDITWVDMLKLRATYGITGNVDQNTSPYLLGSYAVSPYSQSNLTTIISPPNKLLRWEKTSTFNIGLDFSLLRRLSGSFDFYQRYSSDLLANTNLDPSTGFQTARVNNGAMRNKGIELSLSYNWLNSRDWSFNTTFTTAYNSNKIKKVGYIPTSAKSMLTNPGSFYLQGDTYNSLYAYRYAGLTDEGNPSVYDTEGNVVSLKPVDEIDALTCVGQLDPKWNGALDISLRWKQLNFFTKIVYYAGHSLRVDATPLYSGLRSETYKGAIHEDIANRWTPEHTNTDIPSMTVYGLSTDREYHWKYADYNTASAAFIKIRNIGVSYTLPQEWISKAGFKGISLRAQVNNPCYWAANKRDIDPEAFNANSGTRSDEKATSYILGININF</sequence>
<evidence type="ECO:0000256" key="1">
    <source>
        <dbReference type="ARBA" id="ARBA00004571"/>
    </source>
</evidence>
<evidence type="ECO:0000256" key="13">
    <source>
        <dbReference type="RuleBase" id="RU003357"/>
    </source>
</evidence>
<keyword evidence="8 13" id="KW-0798">TonB box</keyword>
<accession>A0A3L7Z4J9</accession>
<dbReference type="InterPro" id="IPR012910">
    <property type="entry name" value="Plug_dom"/>
</dbReference>
<keyword evidence="2 12" id="KW-0813">Transport</keyword>
<keyword evidence="4" id="KW-0410">Iron transport</keyword>
<dbReference type="PANTHER" id="PTHR30069:SF29">
    <property type="entry name" value="HEMOGLOBIN AND HEMOGLOBIN-HAPTOGLOBIN-BINDING PROTEIN 1-RELATED"/>
    <property type="match status" value="1"/>
</dbReference>
<evidence type="ECO:0000313" key="17">
    <source>
        <dbReference type="Proteomes" id="UP000267159"/>
    </source>
</evidence>
<keyword evidence="10" id="KW-0675">Receptor</keyword>
<comment type="subcellular location">
    <subcellularLocation>
        <location evidence="1 12">Cell outer membrane</location>
        <topology evidence="1 12">Multi-pass membrane protein</topology>
    </subcellularLocation>
</comment>
<dbReference type="InterPro" id="IPR023997">
    <property type="entry name" value="TonB-dep_OMP_SusC/RagA_CS"/>
</dbReference>
<comment type="similarity">
    <text evidence="12 13">Belongs to the TonB-dependent receptor family.</text>
</comment>
<keyword evidence="6 14" id="KW-0732">Signal</keyword>
<evidence type="ECO:0000256" key="9">
    <source>
        <dbReference type="ARBA" id="ARBA00023136"/>
    </source>
</evidence>
<dbReference type="InterPro" id="IPR036942">
    <property type="entry name" value="Beta-barrel_TonB_sf"/>
</dbReference>
<evidence type="ECO:0000259" key="15">
    <source>
        <dbReference type="SMART" id="SM00965"/>
    </source>
</evidence>
<dbReference type="Gene3D" id="2.170.130.10">
    <property type="entry name" value="TonB-dependent receptor, plug domain"/>
    <property type="match status" value="1"/>
</dbReference>
<dbReference type="PROSITE" id="PS51257">
    <property type="entry name" value="PROKAR_LIPOPROTEIN"/>
    <property type="match status" value="1"/>
</dbReference>
<dbReference type="Pfam" id="PF13715">
    <property type="entry name" value="CarbopepD_reg_2"/>
    <property type="match status" value="1"/>
</dbReference>
<keyword evidence="7" id="KW-0408">Iron</keyword>
<protein>
    <submittedName>
        <fullName evidence="16">SusC/RagA family TonB-linked outer membrane protein</fullName>
    </submittedName>
</protein>
<proteinExistence type="inferred from homology"/>
<evidence type="ECO:0000256" key="2">
    <source>
        <dbReference type="ARBA" id="ARBA00022448"/>
    </source>
</evidence>
<feature type="chain" id="PRO_5017940411" evidence="14">
    <location>
        <begin position="28"/>
        <end position="1160"/>
    </location>
</feature>
<evidence type="ECO:0000256" key="14">
    <source>
        <dbReference type="SAM" id="SignalP"/>
    </source>
</evidence>
<dbReference type="GO" id="GO:0015344">
    <property type="term" value="F:siderophore uptake transmembrane transporter activity"/>
    <property type="evidence" value="ECO:0007669"/>
    <property type="project" value="TreeGrafter"/>
</dbReference>
<dbReference type="InterPro" id="IPR039426">
    <property type="entry name" value="TonB-dep_rcpt-like"/>
</dbReference>
<dbReference type="RefSeq" id="WP_121766015.1">
    <property type="nucleotide sequence ID" value="NZ_CANBBE010000061.1"/>
</dbReference>
<dbReference type="Pfam" id="PF00593">
    <property type="entry name" value="TonB_dep_Rec_b-barrel"/>
    <property type="match status" value="1"/>
</dbReference>
<dbReference type="PROSITE" id="PS52016">
    <property type="entry name" value="TONB_DEPENDENT_REC_3"/>
    <property type="match status" value="1"/>
</dbReference>
<dbReference type="AlphaFoldDB" id="A0A3L7Z4J9"/>
<gene>
    <name evidence="16" type="ORF">D7Y07_13490</name>
</gene>